<evidence type="ECO:0008006" key="3">
    <source>
        <dbReference type="Google" id="ProtNLM"/>
    </source>
</evidence>
<proteinExistence type="predicted"/>
<name>A0A4S3B2D7_9ENTE</name>
<keyword evidence="2" id="KW-1185">Reference proteome</keyword>
<gene>
    <name evidence="1" type="ORF">ESZ54_06025</name>
</gene>
<accession>A0A4S3B2D7</accession>
<dbReference type="RefSeq" id="WP_136136768.1">
    <property type="nucleotide sequence ID" value="NZ_SDGV01000014.1"/>
</dbReference>
<protein>
    <recommendedName>
        <fullName evidence="3">Flagellar protein FliT</fullName>
    </recommendedName>
</protein>
<sequence>MTDNVLNTLFLNLEKWDGNLAHGEQIINENHPLFEQLKQQDIIFDSKDSQKLKTIMTKTMMIRTQISTEKKKVVKQMSQMNQKDKMVNSYYTSSQDASFIDRAF</sequence>
<dbReference type="Proteomes" id="UP000310506">
    <property type="component" value="Unassembled WGS sequence"/>
</dbReference>
<comment type="caution">
    <text evidence="1">The sequence shown here is derived from an EMBL/GenBank/DDBJ whole genome shotgun (WGS) entry which is preliminary data.</text>
</comment>
<dbReference type="EMBL" id="SDGV01000014">
    <property type="protein sequence ID" value="THB61304.1"/>
    <property type="molecule type" value="Genomic_DNA"/>
</dbReference>
<organism evidence="1 2">
    <name type="scientific">Vagococcus silagei</name>
    <dbReference type="NCBI Taxonomy" id="2508885"/>
    <lineage>
        <taxon>Bacteria</taxon>
        <taxon>Bacillati</taxon>
        <taxon>Bacillota</taxon>
        <taxon>Bacilli</taxon>
        <taxon>Lactobacillales</taxon>
        <taxon>Enterococcaceae</taxon>
        <taxon>Vagococcus</taxon>
    </lineage>
</organism>
<evidence type="ECO:0000313" key="1">
    <source>
        <dbReference type="EMBL" id="THB61304.1"/>
    </source>
</evidence>
<reference evidence="1" key="1">
    <citation type="submission" date="2019-01" db="EMBL/GenBank/DDBJ databases">
        <title>Vagococcus silagei sp. nov. isolated from brewer's grain.</title>
        <authorList>
            <person name="Guu J.-R."/>
        </authorList>
    </citation>
    <scope>NUCLEOTIDE SEQUENCE [LARGE SCALE GENOMIC DNA]</scope>
    <source>
        <strain evidence="1">2B-2</strain>
    </source>
</reference>
<dbReference type="AlphaFoldDB" id="A0A4S3B2D7"/>
<evidence type="ECO:0000313" key="2">
    <source>
        <dbReference type="Proteomes" id="UP000310506"/>
    </source>
</evidence>